<dbReference type="Gene3D" id="3.30.457.10">
    <property type="entry name" value="Copper amine oxidase-like, N-terminal domain"/>
    <property type="match status" value="1"/>
</dbReference>
<dbReference type="PROSITE" id="PS51782">
    <property type="entry name" value="LYSM"/>
    <property type="match status" value="1"/>
</dbReference>
<dbReference type="Pfam" id="PF01476">
    <property type="entry name" value="LysM"/>
    <property type="match status" value="1"/>
</dbReference>
<dbReference type="Gene3D" id="6.20.240.60">
    <property type="match status" value="1"/>
</dbReference>
<dbReference type="Pfam" id="PF07486">
    <property type="entry name" value="Hydrolase_2"/>
    <property type="match status" value="1"/>
</dbReference>
<dbReference type="InterPro" id="IPR042047">
    <property type="entry name" value="SleB_dom1"/>
</dbReference>
<dbReference type="SMART" id="SM00257">
    <property type="entry name" value="LysM"/>
    <property type="match status" value="1"/>
</dbReference>
<gene>
    <name evidence="2" type="ORF">VF724_04240</name>
</gene>
<sequence length="320" mass="35546">MGEIRGIAALLTLILLMMAFPQVGKAADNPEQAHIFIEGKEIPGNNSSAYMWDNRLYVPLRFITDRLGGEASWDGENNQVRLRTSQGDDIIFTADAWKIKYNGKQYLTDTPIRIKDDATYLPLRYIAEFLHCTVIWDGEQRAAFFQKVPLYNVQSGDSLKSISEALHLPEGQLKETNGLQDDSLQAGQTLKIVIPSIIKNKDGMQDFYLLAQLIDAEAGYEPYKGQIAVGDVVINRVQDSRFPNSIREVVYASGQFTPAMNGTLETIEPKPSALKAAAEVMQGVNIVEGALYFYNPGVNSGGFFASRQFIAQIGSHRFVK</sequence>
<name>A0ABU5ZED6_9BACL</name>
<dbReference type="CDD" id="cd00118">
    <property type="entry name" value="LysM"/>
    <property type="match status" value="1"/>
</dbReference>
<dbReference type="Proteomes" id="UP001310386">
    <property type="component" value="Unassembled WGS sequence"/>
</dbReference>
<evidence type="ECO:0000313" key="2">
    <source>
        <dbReference type="EMBL" id="MEB3100865.1"/>
    </source>
</evidence>
<dbReference type="GO" id="GO:0016787">
    <property type="term" value="F:hydrolase activity"/>
    <property type="evidence" value="ECO:0007669"/>
    <property type="project" value="UniProtKB-KW"/>
</dbReference>
<dbReference type="InterPro" id="IPR011105">
    <property type="entry name" value="Cell_wall_hydrolase_SleB"/>
</dbReference>
<comment type="caution">
    <text evidence="2">The sequence shown here is derived from an EMBL/GenBank/DDBJ whole genome shotgun (WGS) entry which is preliminary data.</text>
</comment>
<accession>A0ABU5ZED6</accession>
<dbReference type="RefSeq" id="WP_371752979.1">
    <property type="nucleotide sequence ID" value="NZ_JAYJLD010000004.1"/>
</dbReference>
<reference evidence="2" key="1">
    <citation type="submission" date="2023-12" db="EMBL/GenBank/DDBJ databases">
        <title>Fervidustalea candida gen. nov., sp. nov., a novel member of the family Paenibacillaceae isolated from a geothermal area.</title>
        <authorList>
            <person name="Li W.-J."/>
            <person name="Jiao J.-Y."/>
            <person name="Chen Y."/>
        </authorList>
    </citation>
    <scope>NUCLEOTIDE SEQUENCE</scope>
    <source>
        <strain evidence="2">SYSU GA230002</strain>
    </source>
</reference>
<dbReference type="SUPFAM" id="SSF54106">
    <property type="entry name" value="LysM domain"/>
    <property type="match status" value="1"/>
</dbReference>
<protein>
    <submittedName>
        <fullName evidence="2">Cell wall hydrolase</fullName>
    </submittedName>
</protein>
<proteinExistence type="predicted"/>
<keyword evidence="3" id="KW-1185">Reference proteome</keyword>
<evidence type="ECO:0000259" key="1">
    <source>
        <dbReference type="PROSITE" id="PS51782"/>
    </source>
</evidence>
<dbReference type="InterPro" id="IPR036582">
    <property type="entry name" value="Mao_N_sf"/>
</dbReference>
<dbReference type="EMBL" id="JAYJLD010000004">
    <property type="protein sequence ID" value="MEB3100865.1"/>
    <property type="molecule type" value="Genomic_DNA"/>
</dbReference>
<dbReference type="Gene3D" id="3.10.350.10">
    <property type="entry name" value="LysM domain"/>
    <property type="match status" value="1"/>
</dbReference>
<dbReference type="InterPro" id="IPR018392">
    <property type="entry name" value="LysM"/>
</dbReference>
<dbReference type="InterPro" id="IPR036779">
    <property type="entry name" value="LysM_dom_sf"/>
</dbReference>
<organism evidence="2 3">
    <name type="scientific">Ferviditalea candida</name>
    <dbReference type="NCBI Taxonomy" id="3108399"/>
    <lineage>
        <taxon>Bacteria</taxon>
        <taxon>Bacillati</taxon>
        <taxon>Bacillota</taxon>
        <taxon>Bacilli</taxon>
        <taxon>Bacillales</taxon>
        <taxon>Paenibacillaceae</taxon>
        <taxon>Ferviditalea</taxon>
    </lineage>
</organism>
<evidence type="ECO:0000313" key="3">
    <source>
        <dbReference type="Proteomes" id="UP001310386"/>
    </source>
</evidence>
<dbReference type="InterPro" id="IPR012854">
    <property type="entry name" value="Cu_amine_oxidase-like_N"/>
</dbReference>
<keyword evidence="2" id="KW-0378">Hydrolase</keyword>
<dbReference type="Gene3D" id="1.10.10.2520">
    <property type="entry name" value="Cell wall hydrolase SleB, domain 1"/>
    <property type="match status" value="1"/>
</dbReference>
<dbReference type="SUPFAM" id="SSF55383">
    <property type="entry name" value="Copper amine oxidase, domain N"/>
    <property type="match status" value="1"/>
</dbReference>
<dbReference type="Pfam" id="PF07833">
    <property type="entry name" value="Cu_amine_oxidN1"/>
    <property type="match status" value="1"/>
</dbReference>
<feature type="domain" description="LysM" evidence="1">
    <location>
        <begin position="149"/>
        <end position="192"/>
    </location>
</feature>